<evidence type="ECO:0000313" key="2">
    <source>
        <dbReference type="EMBL" id="KAL5110038.1"/>
    </source>
</evidence>
<feature type="compositionally biased region" description="Basic and acidic residues" evidence="1">
    <location>
        <begin position="37"/>
        <end position="48"/>
    </location>
</feature>
<gene>
    <name evidence="2" type="ORF">TcWFU_002993</name>
</gene>
<reference evidence="2 3" key="1">
    <citation type="journal article" date="2022" name="Front. Cell. Infect. Microbiol.">
        <title>The Genomes of Two Strains of Taenia crassiceps the Animal Model for the Study of Human Cysticercosis.</title>
        <authorList>
            <person name="Bobes R.J."/>
            <person name="Estrada K."/>
            <person name="Rios-Valencia D.G."/>
            <person name="Calderon-Gallegos A."/>
            <person name="de la Torre P."/>
            <person name="Carrero J.C."/>
            <person name="Sanchez-Flores A."/>
            <person name="Laclette J.P."/>
        </authorList>
    </citation>
    <scope>NUCLEOTIDE SEQUENCE [LARGE SCALE GENOMIC DNA]</scope>
    <source>
        <strain evidence="2">WFUcys</strain>
    </source>
</reference>
<evidence type="ECO:0000313" key="3">
    <source>
        <dbReference type="Proteomes" id="UP001651158"/>
    </source>
</evidence>
<keyword evidence="3" id="KW-1185">Reference proteome</keyword>
<name>A0ABR4QKE1_9CEST</name>
<dbReference type="Proteomes" id="UP001651158">
    <property type="component" value="Unassembled WGS sequence"/>
</dbReference>
<organism evidence="2 3">
    <name type="scientific">Taenia crassiceps</name>
    <dbReference type="NCBI Taxonomy" id="6207"/>
    <lineage>
        <taxon>Eukaryota</taxon>
        <taxon>Metazoa</taxon>
        <taxon>Spiralia</taxon>
        <taxon>Lophotrochozoa</taxon>
        <taxon>Platyhelminthes</taxon>
        <taxon>Cestoda</taxon>
        <taxon>Eucestoda</taxon>
        <taxon>Cyclophyllidea</taxon>
        <taxon>Taeniidae</taxon>
        <taxon>Taenia</taxon>
    </lineage>
</organism>
<proteinExistence type="predicted"/>
<sequence length="109" mass="12798">MIQPKCHKGANRGMNIIQPDYTHDCATGAHVLASDSNDERKPTSDGRQRPTRGVLWQWQPRRQNRGSTTRHPGLGDELRSWRDRHQQIPHLPNLWIHPTDNIYHSDWRH</sequence>
<feature type="region of interest" description="Disordered" evidence="1">
    <location>
        <begin position="32"/>
        <end position="80"/>
    </location>
</feature>
<dbReference type="EMBL" id="JAKROA010000002">
    <property type="protein sequence ID" value="KAL5110038.1"/>
    <property type="molecule type" value="Genomic_DNA"/>
</dbReference>
<comment type="caution">
    <text evidence="2">The sequence shown here is derived from an EMBL/GenBank/DDBJ whole genome shotgun (WGS) entry which is preliminary data.</text>
</comment>
<accession>A0ABR4QKE1</accession>
<protein>
    <submittedName>
        <fullName evidence="2">Uncharacterized protein</fullName>
    </submittedName>
</protein>
<evidence type="ECO:0000256" key="1">
    <source>
        <dbReference type="SAM" id="MobiDB-lite"/>
    </source>
</evidence>